<dbReference type="Gene3D" id="3.40.50.360">
    <property type="match status" value="1"/>
</dbReference>
<dbReference type="SUPFAM" id="SSF52218">
    <property type="entry name" value="Flavoproteins"/>
    <property type="match status" value="1"/>
</dbReference>
<dbReference type="InterPro" id="IPR005025">
    <property type="entry name" value="FMN_Rdtase-like_dom"/>
</dbReference>
<accession>A0A4Q9GTT3</accession>
<reference evidence="3" key="1">
    <citation type="submission" date="2019-02" db="EMBL/GenBank/DDBJ databases">
        <title>Glaciihabitans arcticus sp. nov., a psychrotolerant bacterium isolated from polar soil.</title>
        <authorList>
            <person name="Dahal R.H."/>
        </authorList>
    </citation>
    <scope>NUCLEOTIDE SEQUENCE [LARGE SCALE GENOMIC DNA]</scope>
    <source>
        <strain evidence="3">RP-3-7</strain>
    </source>
</reference>
<dbReference type="GO" id="GO:0016491">
    <property type="term" value="F:oxidoreductase activity"/>
    <property type="evidence" value="ECO:0007669"/>
    <property type="project" value="InterPro"/>
</dbReference>
<gene>
    <name evidence="2" type="ORF">EYE40_06225</name>
</gene>
<sequence>MSELTALALVCTLKASPAASSSEKLAKDILSELADHDVTGEIVRVVDFHVSPGVTVDEGAGDEWPGIRAKILAADILIVSTPTWMGQLPSVGMQVLERLDAELSEKDDAGRLTMYNKVAIVGVVGNEDGAHHIASQLFQGLGDVGFTIPAQGSTYWNDEAMGSRDYVDLPQVPEAVASATKAVAANAAHLAKLLKDEPYPS</sequence>
<evidence type="ECO:0000259" key="1">
    <source>
        <dbReference type="Pfam" id="PF03358"/>
    </source>
</evidence>
<proteinExistence type="predicted"/>
<dbReference type="InterPro" id="IPR029039">
    <property type="entry name" value="Flavoprotein-like_sf"/>
</dbReference>
<dbReference type="Proteomes" id="UP000294194">
    <property type="component" value="Unassembled WGS sequence"/>
</dbReference>
<feature type="domain" description="NADPH-dependent FMN reductase-like" evidence="1">
    <location>
        <begin position="12"/>
        <end position="151"/>
    </location>
</feature>
<dbReference type="Pfam" id="PF03358">
    <property type="entry name" value="FMN_red"/>
    <property type="match status" value="1"/>
</dbReference>
<comment type="caution">
    <text evidence="2">The sequence shown here is derived from an EMBL/GenBank/DDBJ whole genome shotgun (WGS) entry which is preliminary data.</text>
</comment>
<dbReference type="EMBL" id="SISG01000001">
    <property type="protein sequence ID" value="TBN57028.1"/>
    <property type="molecule type" value="Genomic_DNA"/>
</dbReference>
<dbReference type="AlphaFoldDB" id="A0A4Q9GTT3"/>
<evidence type="ECO:0000313" key="2">
    <source>
        <dbReference type="EMBL" id="TBN57028.1"/>
    </source>
</evidence>
<evidence type="ECO:0000313" key="3">
    <source>
        <dbReference type="Proteomes" id="UP000294194"/>
    </source>
</evidence>
<protein>
    <submittedName>
        <fullName evidence="2">Flavodoxin</fullName>
    </submittedName>
</protein>
<name>A0A4Q9GTT3_9MICO</name>
<organism evidence="2 3">
    <name type="scientific">Glaciihabitans arcticus</name>
    <dbReference type="NCBI Taxonomy" id="2668039"/>
    <lineage>
        <taxon>Bacteria</taxon>
        <taxon>Bacillati</taxon>
        <taxon>Actinomycetota</taxon>
        <taxon>Actinomycetes</taxon>
        <taxon>Micrococcales</taxon>
        <taxon>Microbacteriaceae</taxon>
        <taxon>Glaciihabitans</taxon>
    </lineage>
</organism>
<keyword evidence="3" id="KW-1185">Reference proteome</keyword>
<dbReference type="RefSeq" id="WP_130981139.1">
    <property type="nucleotide sequence ID" value="NZ_SISG01000001.1"/>
</dbReference>